<keyword evidence="8" id="KW-1185">Reference proteome</keyword>
<evidence type="ECO:0000259" key="5">
    <source>
        <dbReference type="Pfam" id="PF09734"/>
    </source>
</evidence>
<dbReference type="EnsemblMetazoa" id="CJA03582b.1">
    <property type="protein sequence ID" value="CJA03582b.1"/>
    <property type="gene ID" value="WBGene00122786"/>
</dbReference>
<keyword evidence="3" id="KW-0804">Transcription</keyword>
<dbReference type="InterPro" id="IPR041499">
    <property type="entry name" value="Tfc1/Sfc1_N"/>
</dbReference>
<dbReference type="GO" id="GO:0006384">
    <property type="term" value="P:transcription initiation at RNA polymerase III promoter"/>
    <property type="evidence" value="ECO:0007669"/>
    <property type="project" value="InterPro"/>
</dbReference>
<feature type="domain" description="Transcription factor IIIC subunit 5 HTH" evidence="5">
    <location>
        <begin position="162"/>
        <end position="310"/>
    </location>
</feature>
<reference evidence="7" key="2">
    <citation type="submission" date="2022-06" db="UniProtKB">
        <authorList>
            <consortium name="EnsemblMetazoa"/>
        </authorList>
    </citation>
    <scope>IDENTIFICATION</scope>
    <source>
        <strain evidence="7">DF5081</strain>
    </source>
</reference>
<dbReference type="InterPro" id="IPR019136">
    <property type="entry name" value="TF_IIIC_su-5_HTH"/>
</dbReference>
<keyword evidence="2" id="KW-0238">DNA-binding</keyword>
<dbReference type="AlphaFoldDB" id="A0A8R1DIA2"/>
<evidence type="ECO:0000256" key="2">
    <source>
        <dbReference type="ARBA" id="ARBA00023125"/>
    </source>
</evidence>
<dbReference type="InterPro" id="IPR042536">
    <property type="entry name" value="TFIIIC_tauA_Sfc1"/>
</dbReference>
<evidence type="ECO:0000313" key="7">
    <source>
        <dbReference type="EnsemblMetazoa" id="CJA03582b.1"/>
    </source>
</evidence>
<dbReference type="PANTHER" id="PTHR13230">
    <property type="entry name" value="GENERAL TRANSCRIPTION FACTOR IIIC, POLYPEPTIDE 5"/>
    <property type="match status" value="1"/>
</dbReference>
<dbReference type="Pfam" id="PF17682">
    <property type="entry name" value="Tau95_N"/>
    <property type="match status" value="1"/>
</dbReference>
<dbReference type="GO" id="GO:0000127">
    <property type="term" value="C:transcription factor TFIIIC complex"/>
    <property type="evidence" value="ECO:0007669"/>
    <property type="project" value="InterPro"/>
</dbReference>
<organism evidence="7 8">
    <name type="scientific">Caenorhabditis japonica</name>
    <dbReference type="NCBI Taxonomy" id="281687"/>
    <lineage>
        <taxon>Eukaryota</taxon>
        <taxon>Metazoa</taxon>
        <taxon>Ecdysozoa</taxon>
        <taxon>Nematoda</taxon>
        <taxon>Chromadorea</taxon>
        <taxon>Rhabditida</taxon>
        <taxon>Rhabditina</taxon>
        <taxon>Rhabditomorpha</taxon>
        <taxon>Rhabditoidea</taxon>
        <taxon>Rhabditidae</taxon>
        <taxon>Peloderinae</taxon>
        <taxon>Caenorhabditis</taxon>
    </lineage>
</organism>
<evidence type="ECO:0000259" key="6">
    <source>
        <dbReference type="Pfam" id="PF17682"/>
    </source>
</evidence>
<evidence type="ECO:0000256" key="4">
    <source>
        <dbReference type="ARBA" id="ARBA00023242"/>
    </source>
</evidence>
<protein>
    <recommendedName>
        <fullName evidence="9">General transcription factor 3C polypeptide 5</fullName>
    </recommendedName>
</protein>
<dbReference type="GO" id="GO:0001003">
    <property type="term" value="F:RNA polymerase III type 2 promoter sequence-specific DNA binding"/>
    <property type="evidence" value="ECO:0007669"/>
    <property type="project" value="TreeGrafter"/>
</dbReference>
<reference evidence="8" key="1">
    <citation type="submission" date="2010-08" db="EMBL/GenBank/DDBJ databases">
        <authorList>
            <consortium name="Caenorhabditis japonica Sequencing Consortium"/>
            <person name="Wilson R.K."/>
        </authorList>
    </citation>
    <scope>NUCLEOTIDE SEQUENCE [LARGE SCALE GENOMIC DNA]</scope>
    <source>
        <strain evidence="8">DF5081</strain>
    </source>
</reference>
<dbReference type="Gene3D" id="3.30.200.160">
    <property type="entry name" value="TFIIIC, subcomplex tauA, subunit Sfc1, barrel domain"/>
    <property type="match status" value="1"/>
</dbReference>
<keyword evidence="4" id="KW-0539">Nucleus</keyword>
<dbReference type="Proteomes" id="UP000005237">
    <property type="component" value="Unassembled WGS sequence"/>
</dbReference>
<comment type="subcellular location">
    <subcellularLocation>
        <location evidence="1">Nucleus</location>
    </subcellularLocation>
</comment>
<evidence type="ECO:0000313" key="8">
    <source>
        <dbReference type="Proteomes" id="UP000005237"/>
    </source>
</evidence>
<evidence type="ECO:0000256" key="1">
    <source>
        <dbReference type="ARBA" id="ARBA00004123"/>
    </source>
</evidence>
<dbReference type="GO" id="GO:0001002">
    <property type="term" value="F:RNA polymerase III type 1 promoter sequence-specific DNA binding"/>
    <property type="evidence" value="ECO:0007669"/>
    <property type="project" value="TreeGrafter"/>
</dbReference>
<feature type="domain" description="Transcription factor IIIC subunit Tfc1/Sfc1 triple barrel" evidence="6">
    <location>
        <begin position="20"/>
        <end position="121"/>
    </location>
</feature>
<dbReference type="GO" id="GO:0005634">
    <property type="term" value="C:nucleus"/>
    <property type="evidence" value="ECO:0007669"/>
    <property type="project" value="UniProtKB-SubCell"/>
</dbReference>
<sequence>MNDFLRFPAQKKDEPKQLILIRYPGIIKNIDKALQSLGGLQQVSSAHFNNNSIELSHTPENPYTSRIVAEKKNQEAISSGTLNLVMKIKRKKNDPGKVKTKILGLVDTIYTFDVMCDFQYLPLKKRVGSDTFDDLIPKLIPTDLSTALGWWTQDKAQNTPLFLPPYQFSRYLTPSSKILGKETDHGEKTKQSMRSGYGQNMRVERKALSVSVHAKSEFPLAPSNEAVEDAMFRCKHEEPHRLLRELFEERPMWTRVGILYRTRLDDSLLRCIIQKYAFYIQSGPWGRLWCKFGYDPRIDKEGGLYQTLMVSFRQHGSIPERQRLKVSSDRSQQGTLYATGDDVNYLYEQGKLPRVRQMWYCVTDVRLPQAIEELISVVESNYRPNPEDVRDRGWLPPPVLEKIRDLIKEDVAKTSNELEAQMHEQEEDEFDYHLFFDCKKIQMSVIFFSILDVAIKTASLLIRLLGKFAFSVAVKKHKIDHL</sequence>
<dbReference type="PANTHER" id="PTHR13230:SF5">
    <property type="entry name" value="GENERAL TRANSCRIPTION FACTOR 3C POLYPEPTIDE 5"/>
    <property type="match status" value="1"/>
</dbReference>
<dbReference type="InterPro" id="IPR040454">
    <property type="entry name" value="TF_IIIC_Tfc1/Sfc1"/>
</dbReference>
<name>A0A8R1DIA2_CAEJA</name>
<accession>A0A8R1DIA2</accession>
<proteinExistence type="predicted"/>
<evidence type="ECO:0008006" key="9">
    <source>
        <dbReference type="Google" id="ProtNLM"/>
    </source>
</evidence>
<dbReference type="Pfam" id="PF09734">
    <property type="entry name" value="Tau95"/>
    <property type="match status" value="1"/>
</dbReference>
<evidence type="ECO:0000256" key="3">
    <source>
        <dbReference type="ARBA" id="ARBA00023163"/>
    </source>
</evidence>